<proteinExistence type="predicted"/>
<protein>
    <submittedName>
        <fullName evidence="1">Uncharacterized protein</fullName>
    </submittedName>
</protein>
<keyword evidence="2" id="KW-1185">Reference proteome</keyword>
<gene>
    <name evidence="1" type="ORF">EFQ99_01275</name>
</gene>
<organism evidence="1 2">
    <name type="scientific">Rhizobium vallis</name>
    <dbReference type="NCBI Taxonomy" id="634290"/>
    <lineage>
        <taxon>Bacteria</taxon>
        <taxon>Pseudomonadati</taxon>
        <taxon>Pseudomonadota</taxon>
        <taxon>Alphaproteobacteria</taxon>
        <taxon>Hyphomicrobiales</taxon>
        <taxon>Rhizobiaceae</taxon>
        <taxon>Rhizobium/Agrobacterium group</taxon>
        <taxon>Rhizobium</taxon>
    </lineage>
</organism>
<dbReference type="RefSeq" id="WP_126918854.1">
    <property type="nucleotide sequence ID" value="NZ_ML133686.1"/>
</dbReference>
<dbReference type="AlphaFoldDB" id="A0A3S0SE30"/>
<dbReference type="OrthoDB" id="8398704at2"/>
<dbReference type="Proteomes" id="UP000278823">
    <property type="component" value="Unassembled WGS sequence"/>
</dbReference>
<reference evidence="2" key="1">
    <citation type="submission" date="2018-11" db="EMBL/GenBank/DDBJ databases">
        <title>Rhizobium chutanense sp. nov., isolated from root nodules of Phaseolus vulgaris in China.</title>
        <authorList>
            <person name="Huo Y."/>
        </authorList>
    </citation>
    <scope>NUCLEOTIDE SEQUENCE [LARGE SCALE GENOMIC DNA]</scope>
    <source>
        <strain evidence="2">CCBAU 65647</strain>
    </source>
</reference>
<name>A0A3S0SE30_9HYPH</name>
<comment type="caution">
    <text evidence="1">The sequence shown here is derived from an EMBL/GenBank/DDBJ whole genome shotgun (WGS) entry which is preliminary data.</text>
</comment>
<evidence type="ECO:0000313" key="2">
    <source>
        <dbReference type="Proteomes" id="UP000278823"/>
    </source>
</evidence>
<evidence type="ECO:0000313" key="1">
    <source>
        <dbReference type="EMBL" id="RUM26866.1"/>
    </source>
</evidence>
<accession>A0A3S0SE30</accession>
<sequence>MKASRHISFAILAFTMFAGGALLSERAGLFTGAFRTEILARVDDGDVVSAAEIAQDAGPLDRASAR</sequence>
<dbReference type="EMBL" id="RJTH01000001">
    <property type="protein sequence ID" value="RUM26866.1"/>
    <property type="molecule type" value="Genomic_DNA"/>
</dbReference>